<evidence type="ECO:0000256" key="1">
    <source>
        <dbReference type="ARBA" id="ARBA00010609"/>
    </source>
</evidence>
<dbReference type="Pfam" id="PF07731">
    <property type="entry name" value="Cu-oxidase_2"/>
    <property type="match status" value="1"/>
</dbReference>
<dbReference type="Pfam" id="PF07732">
    <property type="entry name" value="Cu-oxidase_3"/>
    <property type="match status" value="1"/>
</dbReference>
<gene>
    <name evidence="5" type="primary">SKU5</name>
    <name evidence="5" type="ORF">KSP40_PGU001217</name>
</gene>
<dbReference type="InterPro" id="IPR008972">
    <property type="entry name" value="Cupredoxin"/>
</dbReference>
<organism evidence="5 6">
    <name type="scientific">Platanthera guangdongensis</name>
    <dbReference type="NCBI Taxonomy" id="2320717"/>
    <lineage>
        <taxon>Eukaryota</taxon>
        <taxon>Viridiplantae</taxon>
        <taxon>Streptophyta</taxon>
        <taxon>Embryophyta</taxon>
        <taxon>Tracheophyta</taxon>
        <taxon>Spermatophyta</taxon>
        <taxon>Magnoliopsida</taxon>
        <taxon>Liliopsida</taxon>
        <taxon>Asparagales</taxon>
        <taxon>Orchidaceae</taxon>
        <taxon>Orchidoideae</taxon>
        <taxon>Orchideae</taxon>
        <taxon>Orchidinae</taxon>
        <taxon>Platanthera</taxon>
    </lineage>
</organism>
<evidence type="ECO:0000259" key="4">
    <source>
        <dbReference type="Pfam" id="PF07732"/>
    </source>
</evidence>
<feature type="domain" description="Plastocyanin-like" evidence="3">
    <location>
        <begin position="357"/>
        <end position="494"/>
    </location>
</feature>
<feature type="domain" description="Plastocyanin-like" evidence="2">
    <location>
        <begin position="127"/>
        <end position="274"/>
    </location>
</feature>
<dbReference type="InterPro" id="IPR011706">
    <property type="entry name" value="Cu-oxidase_C"/>
</dbReference>
<dbReference type="Gene3D" id="2.60.40.420">
    <property type="entry name" value="Cupredoxins - blue copper proteins"/>
    <property type="match status" value="3"/>
</dbReference>
<comment type="similarity">
    <text evidence="1">Belongs to the multicopper oxidase family.</text>
</comment>
<proteinExistence type="inferred from homology"/>
<dbReference type="InterPro" id="IPR045087">
    <property type="entry name" value="Cu-oxidase_fam"/>
</dbReference>
<name>A0ABR2MSM5_9ASPA</name>
<keyword evidence="6" id="KW-1185">Reference proteome</keyword>
<dbReference type="SUPFAM" id="SSF49503">
    <property type="entry name" value="Cupredoxins"/>
    <property type="match status" value="3"/>
</dbReference>
<dbReference type="EMBL" id="JBBWWR010000005">
    <property type="protein sequence ID" value="KAK8967170.1"/>
    <property type="molecule type" value="Genomic_DNA"/>
</dbReference>
<dbReference type="PANTHER" id="PTHR11709">
    <property type="entry name" value="MULTI-COPPER OXIDASE"/>
    <property type="match status" value="1"/>
</dbReference>
<comment type="caution">
    <text evidence="5">The sequence shown here is derived from an EMBL/GenBank/DDBJ whole genome shotgun (WGS) entry which is preliminary data.</text>
</comment>
<accession>A0ABR2MSM5</accession>
<feature type="domain" description="Plastocyanin-like" evidence="4">
    <location>
        <begin position="48"/>
        <end position="112"/>
    </location>
</feature>
<reference evidence="5 6" key="1">
    <citation type="journal article" date="2022" name="Nat. Plants">
        <title>Genomes of leafy and leafless Platanthera orchids illuminate the evolution of mycoheterotrophy.</title>
        <authorList>
            <person name="Li M.H."/>
            <person name="Liu K.W."/>
            <person name="Li Z."/>
            <person name="Lu H.C."/>
            <person name="Ye Q.L."/>
            <person name="Zhang D."/>
            <person name="Wang J.Y."/>
            <person name="Li Y.F."/>
            <person name="Zhong Z.M."/>
            <person name="Liu X."/>
            <person name="Yu X."/>
            <person name="Liu D.K."/>
            <person name="Tu X.D."/>
            <person name="Liu B."/>
            <person name="Hao Y."/>
            <person name="Liao X.Y."/>
            <person name="Jiang Y.T."/>
            <person name="Sun W.H."/>
            <person name="Chen J."/>
            <person name="Chen Y.Q."/>
            <person name="Ai Y."/>
            <person name="Zhai J.W."/>
            <person name="Wu S.S."/>
            <person name="Zhou Z."/>
            <person name="Hsiao Y.Y."/>
            <person name="Wu W.L."/>
            <person name="Chen Y.Y."/>
            <person name="Lin Y.F."/>
            <person name="Hsu J.L."/>
            <person name="Li C.Y."/>
            <person name="Wang Z.W."/>
            <person name="Zhao X."/>
            <person name="Zhong W.Y."/>
            <person name="Ma X.K."/>
            <person name="Ma L."/>
            <person name="Huang J."/>
            <person name="Chen G.Z."/>
            <person name="Huang M.Z."/>
            <person name="Huang L."/>
            <person name="Peng D.H."/>
            <person name="Luo Y.B."/>
            <person name="Zou S.Q."/>
            <person name="Chen S.P."/>
            <person name="Lan S."/>
            <person name="Tsai W.C."/>
            <person name="Van de Peer Y."/>
            <person name="Liu Z.J."/>
        </authorList>
    </citation>
    <scope>NUCLEOTIDE SEQUENCE [LARGE SCALE GENOMIC DNA]</scope>
    <source>
        <strain evidence="5">Lor288</strain>
    </source>
</reference>
<evidence type="ECO:0000313" key="5">
    <source>
        <dbReference type="EMBL" id="KAK8967170.1"/>
    </source>
</evidence>
<protein>
    <submittedName>
        <fullName evidence="5">Monocopper oxidase-like protein SKU5</fullName>
    </submittedName>
</protein>
<dbReference type="InterPro" id="IPR011707">
    <property type="entry name" value="Cu-oxidase-like_N"/>
</dbReference>
<dbReference type="Pfam" id="PF00394">
    <property type="entry name" value="Cu-oxidase"/>
    <property type="match status" value="1"/>
</dbReference>
<dbReference type="InterPro" id="IPR001117">
    <property type="entry name" value="Cu-oxidase_2nd"/>
</dbReference>
<evidence type="ECO:0000313" key="6">
    <source>
        <dbReference type="Proteomes" id="UP001412067"/>
    </source>
</evidence>
<dbReference type="PANTHER" id="PTHR11709:SF58">
    <property type="entry name" value="SKU5 SIMILAR 3"/>
    <property type="match status" value="1"/>
</dbReference>
<evidence type="ECO:0000259" key="3">
    <source>
        <dbReference type="Pfam" id="PF07731"/>
    </source>
</evidence>
<evidence type="ECO:0000259" key="2">
    <source>
        <dbReference type="Pfam" id="PF00394"/>
    </source>
</evidence>
<dbReference type="Proteomes" id="UP001412067">
    <property type="component" value="Unassembled WGS sequence"/>
</dbReference>
<sequence length="529" mass="59101">MTRGAVSVDVRMLVLTSVWKTKRTRNCVEIGPLKLYWQASRGRDKNLWNGIQQRLNSWQDGVSGTNCPINPGTNWTYAFQVKDQIGSFFYFPSTEFLKAAGGFGPIRVNNREVISVPFGKPDGEFDILIGDWNSLSYRMTRQLAANAGADPATPNKMFMLINGKAPYKNSWGGAHETIEMEQGKTYRLRISNTGGALSFNFRIQNHQMILVETEGSYTNQISIDSMDVHVGQSYSILVHAYQPISDYYIVASPTQVDIGNISTLNGVAVLHYKTSSTPPNGLLPMGPEPLNQDFSVNQGKSIRWNMTTGAARPNPQGSFNIANVTISQTFIFHSSDVLNGNYRRFTVNNVSYLTPKTPLKLADYLKNGTGVYELDAFPVNSTNTKMVQGTFVASGIHKGWAEIIFVNEHSVMNSWHLDGYGFYVVGFGNGEWSPTSRETYNLFDPVVRSTVQVYPQGWSAVYVYLDNPGMWNLRSQILENWYLGQELYIRVHDSDPNPAKERPPPANLLQCGIFDAQAPTPAPAREEVH</sequence>